<accession>A0A4P9J099</accession>
<sequence>MRRSIILSFCFILSGCSTMGFNDLFNDYATQMTPIRNAIEKNNIEEAQSLIANNSTLHSSYLLNQLEQARLNDLANTPDDAQSKFENVYTQMQKKREAAKIQVSAGLEQSNALFTNDSAITYVPPAYEMSMLHSYKALNYVYKNDVEGALVEIRRANKVQVDALRENEAEVDSTVKEAQQHYPSMSNVTRNIKNGFQNAYTFYLSALLYQSAKQYDDAYIDYKKALAIQPNNIYLQQDVMRLAKKQGFDQDLNEFKKRFGDTPTISSSQGEVIVLFEQGLVPKQDEFKLRLPIYSSRGDARFYSLAMPVYKDNAYVRRLNNINIDAQSLALSPLVHIEALAAKTLEDQIPAKVARQVLRLVAKEKVRAELARSAGDVGNILANIYNLASEQADTRSWLTLPNQISVARQSLNTGEHSVHIGTQAPINFTISKQGLTLIYLTSINNYFNYHVVQL</sequence>
<keyword evidence="3" id="KW-0489">Methyltransferase</keyword>
<gene>
    <name evidence="3" type="ORF">FFU37_05740</name>
</gene>
<reference evidence="3 4" key="1">
    <citation type="submission" date="2019-05" db="EMBL/GenBank/DDBJ databases">
        <title>Complete genome sequence of Pseudoalteromonas sp. 16-SW-7(T) isolated from the Okhotsk Sea, Russia.</title>
        <authorList>
            <person name="Nguyen T.H."/>
            <person name="Nedashkovskaya O.I."/>
            <person name="Kim S.-G."/>
        </authorList>
    </citation>
    <scope>NUCLEOTIDE SEQUENCE [LARGE SCALE GENOMIC DNA]</scope>
    <source>
        <strain evidence="3 4">16-SW-7</strain>
    </source>
</reference>
<dbReference type="Proteomes" id="UP000310065">
    <property type="component" value="Chromosome L1"/>
</dbReference>
<dbReference type="GeneID" id="88775145"/>
<evidence type="ECO:0000313" key="3">
    <source>
        <dbReference type="EMBL" id="QCU73989.1"/>
    </source>
</evidence>
<dbReference type="PROSITE" id="PS51257">
    <property type="entry name" value="PROKAR_LIPOPROTEIN"/>
    <property type="match status" value="1"/>
</dbReference>
<dbReference type="GO" id="GO:0032259">
    <property type="term" value="P:methylation"/>
    <property type="evidence" value="ECO:0007669"/>
    <property type="project" value="UniProtKB-KW"/>
</dbReference>
<organism evidence="3 4">
    <name type="scientific">Pseudoalteromonas distincta</name>
    <dbReference type="NCBI Taxonomy" id="77608"/>
    <lineage>
        <taxon>Bacteria</taxon>
        <taxon>Pseudomonadati</taxon>
        <taxon>Pseudomonadota</taxon>
        <taxon>Gammaproteobacteria</taxon>
        <taxon>Alteromonadales</taxon>
        <taxon>Pseudoalteromonadaceae</taxon>
        <taxon>Pseudoalteromonas</taxon>
    </lineage>
</organism>
<dbReference type="SMART" id="SM00028">
    <property type="entry name" value="TPR"/>
    <property type="match status" value="1"/>
</dbReference>
<feature type="chain" id="PRO_5021015807" evidence="2">
    <location>
        <begin position="20"/>
        <end position="454"/>
    </location>
</feature>
<dbReference type="AlphaFoldDB" id="A0A4P9J099"/>
<dbReference type="SUPFAM" id="SSF48452">
    <property type="entry name" value="TPR-like"/>
    <property type="match status" value="1"/>
</dbReference>
<name>A0A4P9J099_9GAMM</name>
<evidence type="ECO:0000313" key="4">
    <source>
        <dbReference type="Proteomes" id="UP000310065"/>
    </source>
</evidence>
<dbReference type="InterPro" id="IPR019734">
    <property type="entry name" value="TPR_rpt"/>
</dbReference>
<keyword evidence="3" id="KW-0808">Transferase</keyword>
<keyword evidence="2" id="KW-0732">Signal</keyword>
<protein>
    <submittedName>
        <fullName evidence="3">Adenine DNA methylase</fullName>
    </submittedName>
</protein>
<feature type="signal peptide" evidence="2">
    <location>
        <begin position="1"/>
        <end position="19"/>
    </location>
</feature>
<proteinExistence type="predicted"/>
<dbReference type="EMBL" id="CP040558">
    <property type="protein sequence ID" value="QCU73989.1"/>
    <property type="molecule type" value="Genomic_DNA"/>
</dbReference>
<keyword evidence="1" id="KW-0802">TPR repeat</keyword>
<dbReference type="InterPro" id="IPR011990">
    <property type="entry name" value="TPR-like_helical_dom_sf"/>
</dbReference>
<dbReference type="RefSeq" id="WP_138488952.1">
    <property type="nucleotide sequence ID" value="NZ_CP040558.1"/>
</dbReference>
<feature type="repeat" description="TPR" evidence="1">
    <location>
        <begin position="199"/>
        <end position="232"/>
    </location>
</feature>
<dbReference type="Gene3D" id="1.25.40.10">
    <property type="entry name" value="Tetratricopeptide repeat domain"/>
    <property type="match status" value="1"/>
</dbReference>
<evidence type="ECO:0000256" key="2">
    <source>
        <dbReference type="SAM" id="SignalP"/>
    </source>
</evidence>
<evidence type="ECO:0000256" key="1">
    <source>
        <dbReference type="PROSITE-ProRule" id="PRU00339"/>
    </source>
</evidence>
<dbReference type="GO" id="GO:0008168">
    <property type="term" value="F:methyltransferase activity"/>
    <property type="evidence" value="ECO:0007669"/>
    <property type="project" value="UniProtKB-KW"/>
</dbReference>
<dbReference type="KEGG" id="pdv:FFU37_05740"/>
<dbReference type="PROSITE" id="PS50005">
    <property type="entry name" value="TPR"/>
    <property type="match status" value="1"/>
</dbReference>